<keyword evidence="3" id="KW-1185">Reference proteome</keyword>
<dbReference type="Gene3D" id="3.90.1200.10">
    <property type="match status" value="1"/>
</dbReference>
<dbReference type="Proteomes" id="UP000277580">
    <property type="component" value="Unassembled WGS sequence"/>
</dbReference>
<dbReference type="InterPro" id="IPR011009">
    <property type="entry name" value="Kinase-like_dom_sf"/>
</dbReference>
<name>A0A3N4L4E4_9PEZI</name>
<evidence type="ECO:0000313" key="3">
    <source>
        <dbReference type="Proteomes" id="UP000277580"/>
    </source>
</evidence>
<sequence>MPTPNFTEILPSSLKPSSHTHITSLWSNYGHIYRLTFPSHPPLILKLIQPPPTPRTASESHIRKLLSYRAERHFYTHLSHHLTPHSPIATPHPISAAYTDAALLIDDLTKTFPLSPSHRYSPAHTSAVIRWLANFHAAYWGWGEAAELELIPPPLQAAAPDEARGVWQRGGYWYLDTRAEEMQCLLDDDGDGGYAFLLPHVQAVAERLRVRPGDLGATLMHGDCKGANIVFAPPGGDGEVRCALYDFQYVGVGLGVQDLAYFLGTSVDVRLLEGGGEDALLRGYYDELVAALGRRGVEVGGYTWEVLVGQWEWALVDWMRFMAGWGCWGNSRWVEGRARRICERWVREGME</sequence>
<feature type="domain" description="Aminoglycoside phosphotransferase" evidence="1">
    <location>
        <begin position="33"/>
        <end position="278"/>
    </location>
</feature>
<dbReference type="PANTHER" id="PTHR11012">
    <property type="entry name" value="PROTEIN KINASE-LIKE DOMAIN-CONTAINING"/>
    <property type="match status" value="1"/>
</dbReference>
<evidence type="ECO:0000259" key="1">
    <source>
        <dbReference type="Pfam" id="PF01636"/>
    </source>
</evidence>
<protein>
    <recommendedName>
        <fullName evidence="1">Aminoglycoside phosphotransferase domain-containing protein</fullName>
    </recommendedName>
</protein>
<dbReference type="OrthoDB" id="411145at2759"/>
<accession>A0A3N4L4E4</accession>
<dbReference type="STRING" id="1392247.A0A3N4L4E4"/>
<reference evidence="2 3" key="1">
    <citation type="journal article" date="2018" name="Nat. Ecol. Evol.">
        <title>Pezizomycetes genomes reveal the molecular basis of ectomycorrhizal truffle lifestyle.</title>
        <authorList>
            <person name="Murat C."/>
            <person name="Payen T."/>
            <person name="Noel B."/>
            <person name="Kuo A."/>
            <person name="Morin E."/>
            <person name="Chen J."/>
            <person name="Kohler A."/>
            <person name="Krizsan K."/>
            <person name="Balestrini R."/>
            <person name="Da Silva C."/>
            <person name="Montanini B."/>
            <person name="Hainaut M."/>
            <person name="Levati E."/>
            <person name="Barry K.W."/>
            <person name="Belfiori B."/>
            <person name="Cichocki N."/>
            <person name="Clum A."/>
            <person name="Dockter R.B."/>
            <person name="Fauchery L."/>
            <person name="Guy J."/>
            <person name="Iotti M."/>
            <person name="Le Tacon F."/>
            <person name="Lindquist E.A."/>
            <person name="Lipzen A."/>
            <person name="Malagnac F."/>
            <person name="Mello A."/>
            <person name="Molinier V."/>
            <person name="Miyauchi S."/>
            <person name="Poulain J."/>
            <person name="Riccioni C."/>
            <person name="Rubini A."/>
            <person name="Sitrit Y."/>
            <person name="Splivallo R."/>
            <person name="Traeger S."/>
            <person name="Wang M."/>
            <person name="Zifcakova L."/>
            <person name="Wipf D."/>
            <person name="Zambonelli A."/>
            <person name="Paolocci F."/>
            <person name="Nowrousian M."/>
            <person name="Ottonello S."/>
            <person name="Baldrian P."/>
            <person name="Spatafora J.W."/>
            <person name="Henrissat B."/>
            <person name="Nagy L.G."/>
            <person name="Aury J.M."/>
            <person name="Wincker P."/>
            <person name="Grigoriev I.V."/>
            <person name="Bonfante P."/>
            <person name="Martin F.M."/>
        </authorList>
    </citation>
    <scope>NUCLEOTIDE SEQUENCE [LARGE SCALE GENOMIC DNA]</scope>
    <source>
        <strain evidence="2 3">CCBAS932</strain>
    </source>
</reference>
<dbReference type="InParanoid" id="A0A3N4L4E4"/>
<dbReference type="EMBL" id="ML119106">
    <property type="protein sequence ID" value="RPB17426.1"/>
    <property type="molecule type" value="Genomic_DNA"/>
</dbReference>
<proteinExistence type="predicted"/>
<dbReference type="PANTHER" id="PTHR11012:SF30">
    <property type="entry name" value="PROTEIN KINASE-LIKE DOMAIN-CONTAINING"/>
    <property type="match status" value="1"/>
</dbReference>
<evidence type="ECO:0000313" key="2">
    <source>
        <dbReference type="EMBL" id="RPB17426.1"/>
    </source>
</evidence>
<dbReference type="AlphaFoldDB" id="A0A3N4L4E4"/>
<dbReference type="InterPro" id="IPR002575">
    <property type="entry name" value="Aminoglycoside_PTrfase"/>
</dbReference>
<dbReference type="SUPFAM" id="SSF56112">
    <property type="entry name" value="Protein kinase-like (PK-like)"/>
    <property type="match status" value="1"/>
</dbReference>
<organism evidence="2 3">
    <name type="scientific">Morchella conica CCBAS932</name>
    <dbReference type="NCBI Taxonomy" id="1392247"/>
    <lineage>
        <taxon>Eukaryota</taxon>
        <taxon>Fungi</taxon>
        <taxon>Dikarya</taxon>
        <taxon>Ascomycota</taxon>
        <taxon>Pezizomycotina</taxon>
        <taxon>Pezizomycetes</taxon>
        <taxon>Pezizales</taxon>
        <taxon>Morchellaceae</taxon>
        <taxon>Morchella</taxon>
    </lineage>
</organism>
<gene>
    <name evidence="2" type="ORF">P167DRAFT_515826</name>
</gene>
<dbReference type="Pfam" id="PF01636">
    <property type="entry name" value="APH"/>
    <property type="match status" value="1"/>
</dbReference>